<feature type="non-terminal residue" evidence="2">
    <location>
        <position position="82"/>
    </location>
</feature>
<evidence type="ECO:0000256" key="1">
    <source>
        <dbReference type="SAM" id="MobiDB-lite"/>
    </source>
</evidence>
<dbReference type="EMBL" id="CADCWI010000073">
    <property type="protein sequence ID" value="CAA9555117.1"/>
    <property type="molecule type" value="Genomic_DNA"/>
</dbReference>
<feature type="region of interest" description="Disordered" evidence="1">
    <location>
        <begin position="1"/>
        <end position="45"/>
    </location>
</feature>
<accession>A0A6J4UMS4</accession>
<dbReference type="AlphaFoldDB" id="A0A6J4UMS4"/>
<protein>
    <submittedName>
        <fullName evidence="2">Sulfatase</fullName>
    </submittedName>
</protein>
<name>A0A6J4UMS4_9BACT</name>
<proteinExistence type="predicted"/>
<feature type="non-terminal residue" evidence="2">
    <location>
        <position position="1"/>
    </location>
</feature>
<evidence type="ECO:0000313" key="2">
    <source>
        <dbReference type="EMBL" id="CAA9555117.1"/>
    </source>
</evidence>
<reference evidence="2" key="1">
    <citation type="submission" date="2020-02" db="EMBL/GenBank/DDBJ databases">
        <authorList>
            <person name="Meier V. D."/>
        </authorList>
    </citation>
    <scope>NUCLEOTIDE SEQUENCE</scope>
    <source>
        <strain evidence="2">AVDCRST_MAG43</strain>
    </source>
</reference>
<sequence>EPQEPEHPAHHQRPATLDGPRCDQPQDQDTGAGPAGSRGNPVRSRLLPESGLLSVAVIDHHRDVSLGARLLDDRSEAWGGCA</sequence>
<organism evidence="2">
    <name type="scientific">uncultured Thermomicrobiales bacterium</name>
    <dbReference type="NCBI Taxonomy" id="1645740"/>
    <lineage>
        <taxon>Bacteria</taxon>
        <taxon>Pseudomonadati</taxon>
        <taxon>Thermomicrobiota</taxon>
        <taxon>Thermomicrobia</taxon>
        <taxon>Thermomicrobiales</taxon>
        <taxon>environmental samples</taxon>
    </lineage>
</organism>
<gene>
    <name evidence="2" type="ORF">AVDCRST_MAG43-1396</name>
</gene>